<evidence type="ECO:0000313" key="2">
    <source>
        <dbReference type="EMBL" id="MBP1901406.1"/>
    </source>
</evidence>
<dbReference type="InterPro" id="IPR002060">
    <property type="entry name" value="Squ/phyt_synthse"/>
</dbReference>
<reference evidence="2 3" key="1">
    <citation type="submission" date="2021-03" db="EMBL/GenBank/DDBJ databases">
        <title>Genomic Encyclopedia of Type Strains, Phase IV (KMG-IV): sequencing the most valuable type-strain genomes for metagenomic binning, comparative biology and taxonomic classification.</title>
        <authorList>
            <person name="Goeker M."/>
        </authorList>
    </citation>
    <scope>NUCLEOTIDE SEQUENCE [LARGE SCALE GENOMIC DNA]</scope>
    <source>
        <strain evidence="2 3">DSM 12287</strain>
    </source>
</reference>
<keyword evidence="1 2" id="KW-0808">Transferase</keyword>
<dbReference type="CDD" id="cd00683">
    <property type="entry name" value="Trans_IPPS_HH"/>
    <property type="match status" value="1"/>
</dbReference>
<dbReference type="SFLD" id="SFLDG01212">
    <property type="entry name" value="Phytoene_synthase_like"/>
    <property type="match status" value="1"/>
</dbReference>
<dbReference type="InterPro" id="IPR008949">
    <property type="entry name" value="Isoprenoid_synthase_dom_sf"/>
</dbReference>
<dbReference type="SUPFAM" id="SSF48576">
    <property type="entry name" value="Terpenoid synthases"/>
    <property type="match status" value="1"/>
</dbReference>
<evidence type="ECO:0000256" key="1">
    <source>
        <dbReference type="ARBA" id="ARBA00022679"/>
    </source>
</evidence>
<dbReference type="GO" id="GO:0051996">
    <property type="term" value="F:squalene synthase [NAD(P)H] activity"/>
    <property type="evidence" value="ECO:0007669"/>
    <property type="project" value="InterPro"/>
</dbReference>
<dbReference type="EMBL" id="JAGGKE010000003">
    <property type="protein sequence ID" value="MBP1901406.1"/>
    <property type="molecule type" value="Genomic_DNA"/>
</dbReference>
<dbReference type="PANTHER" id="PTHR31480">
    <property type="entry name" value="BIFUNCTIONAL LYCOPENE CYCLASE/PHYTOENE SYNTHASE"/>
    <property type="match status" value="1"/>
</dbReference>
<dbReference type="Gene3D" id="1.10.600.10">
    <property type="entry name" value="Farnesyl Diphosphate Synthase"/>
    <property type="match status" value="1"/>
</dbReference>
<dbReference type="SFLD" id="SFLDG01018">
    <property type="entry name" value="Squalene/Phytoene_Synthase_Lik"/>
    <property type="match status" value="1"/>
</dbReference>
<keyword evidence="3" id="KW-1185">Reference proteome</keyword>
<dbReference type="AlphaFoldDB" id="A0A8J7RCA2"/>
<proteinExistence type="predicted"/>
<dbReference type="PROSITE" id="PS01045">
    <property type="entry name" value="SQUALEN_PHYTOEN_SYN_2"/>
    <property type="match status" value="1"/>
</dbReference>
<protein>
    <submittedName>
        <fullName evidence="2">Phytoene synthase</fullName>
        <ecNumber evidence="2">2.5.1.32</ecNumber>
    </submittedName>
</protein>
<dbReference type="InterPro" id="IPR044843">
    <property type="entry name" value="Trans_IPPS_bact-type"/>
</dbReference>
<dbReference type="Pfam" id="PF00494">
    <property type="entry name" value="SQS_PSY"/>
    <property type="match status" value="1"/>
</dbReference>
<dbReference type="RefSeq" id="WP_209545468.1">
    <property type="nucleotide sequence ID" value="NZ_BAAADX010000006.1"/>
</dbReference>
<dbReference type="InterPro" id="IPR019845">
    <property type="entry name" value="Squalene/phytoene_synthase_CS"/>
</dbReference>
<dbReference type="GO" id="GO:0004311">
    <property type="term" value="F:geranylgeranyl diphosphate synthase activity"/>
    <property type="evidence" value="ECO:0007669"/>
    <property type="project" value="InterPro"/>
</dbReference>
<accession>A0A8J7RCA2</accession>
<dbReference type="EC" id="2.5.1.32" evidence="2"/>
<comment type="caution">
    <text evidence="2">The sequence shown here is derived from an EMBL/GenBank/DDBJ whole genome shotgun (WGS) entry which is preliminary data.</text>
</comment>
<gene>
    <name evidence="2" type="ORF">J2744_001076</name>
</gene>
<dbReference type="GO" id="GO:0008299">
    <property type="term" value="P:isoprenoid biosynthetic process"/>
    <property type="evidence" value="ECO:0007669"/>
    <property type="project" value="UniProtKB-ARBA"/>
</dbReference>
<dbReference type="PROSITE" id="PS01044">
    <property type="entry name" value="SQUALEN_PHYTOEN_SYN_1"/>
    <property type="match status" value="1"/>
</dbReference>
<evidence type="ECO:0000313" key="3">
    <source>
        <dbReference type="Proteomes" id="UP000770586"/>
    </source>
</evidence>
<sequence>MVEQKQVVRSKRIQRRTGKTFHVATRLLPQRIRHPTYVLYGFFRIADEVVDAEDTAPPAGQRAELDRLRAAALGEEPTDDPVLEAFAEVCDRNGIRDEDVHSFVDAMASDIDTDRYETYADLEAYMDGSAAAVGRMMTAIMDLDPEIEAEALPYATKLGEAFQMTNFLRDVREDVVERDRIYLPLETLRRHGVSEGQLLELEFDEGIAAAIREEMTRTERLYEEGVAGIKYLPEDCQLAVLLAAVLYVDHHRLIRNRGYDTVSATPELSFARKLSLLVRTRWKWQWNRDPEAVFYDMCTDFEPSRDRRHGHGPHGAGVPQTD</sequence>
<dbReference type="InterPro" id="IPR033904">
    <property type="entry name" value="Trans_IPPS_HH"/>
</dbReference>
<organism evidence="2 3">
    <name type="scientific">Halorubrum trapanicum</name>
    <dbReference type="NCBI Taxonomy" id="29284"/>
    <lineage>
        <taxon>Archaea</taxon>
        <taxon>Methanobacteriati</taxon>
        <taxon>Methanobacteriota</taxon>
        <taxon>Stenosarchaea group</taxon>
        <taxon>Halobacteria</taxon>
        <taxon>Halobacteriales</taxon>
        <taxon>Haloferacaceae</taxon>
        <taxon>Halorubrum</taxon>
    </lineage>
</organism>
<dbReference type="Proteomes" id="UP000770586">
    <property type="component" value="Unassembled WGS sequence"/>
</dbReference>
<dbReference type="OrthoDB" id="305023at2157"/>
<dbReference type="SFLD" id="SFLDS00005">
    <property type="entry name" value="Isoprenoid_Synthase_Type_I"/>
    <property type="match status" value="1"/>
</dbReference>
<name>A0A8J7RCA2_9EURY</name>